<feature type="compositionally biased region" description="Low complexity" evidence="1">
    <location>
        <begin position="60"/>
        <end position="78"/>
    </location>
</feature>
<dbReference type="AlphaFoldDB" id="A0A644ZNT6"/>
<feature type="compositionally biased region" description="Low complexity" evidence="1">
    <location>
        <begin position="89"/>
        <end position="102"/>
    </location>
</feature>
<organism evidence="2">
    <name type="scientific">bioreactor metagenome</name>
    <dbReference type="NCBI Taxonomy" id="1076179"/>
    <lineage>
        <taxon>unclassified sequences</taxon>
        <taxon>metagenomes</taxon>
        <taxon>ecological metagenomes</taxon>
    </lineage>
</organism>
<sequence>MSTTELKIPFPTEKLDALRFFIEKKEQTIEQELEAHLGKTYERIVPAHVREYVESRVDVEQSQDQAPEAAAPEAARQPRPSRRQREQAAAEAPQAPEVQSEQTGSEPEENQRMSMSM</sequence>
<dbReference type="InterPro" id="IPR046085">
    <property type="entry name" value="DUF6103"/>
</dbReference>
<comment type="caution">
    <text evidence="2">The sequence shown here is derived from an EMBL/GenBank/DDBJ whole genome shotgun (WGS) entry which is preliminary data.</text>
</comment>
<gene>
    <name evidence="2" type="ORF">SDC9_88690</name>
</gene>
<proteinExistence type="predicted"/>
<evidence type="ECO:0000256" key="1">
    <source>
        <dbReference type="SAM" id="MobiDB-lite"/>
    </source>
</evidence>
<dbReference type="Pfam" id="PF19598">
    <property type="entry name" value="DUF6103"/>
    <property type="match status" value="1"/>
</dbReference>
<name>A0A644ZNT6_9ZZZZ</name>
<feature type="region of interest" description="Disordered" evidence="1">
    <location>
        <begin position="55"/>
        <end position="117"/>
    </location>
</feature>
<accession>A0A644ZNT6</accession>
<dbReference type="EMBL" id="VSSQ01009578">
    <property type="protein sequence ID" value="MPM42028.1"/>
    <property type="molecule type" value="Genomic_DNA"/>
</dbReference>
<reference evidence="2" key="1">
    <citation type="submission" date="2019-08" db="EMBL/GenBank/DDBJ databases">
        <authorList>
            <person name="Kucharzyk K."/>
            <person name="Murdoch R.W."/>
            <person name="Higgins S."/>
            <person name="Loffler F."/>
        </authorList>
    </citation>
    <scope>NUCLEOTIDE SEQUENCE</scope>
</reference>
<protein>
    <submittedName>
        <fullName evidence="2">Uncharacterized protein</fullName>
    </submittedName>
</protein>
<evidence type="ECO:0000313" key="2">
    <source>
        <dbReference type="EMBL" id="MPM42028.1"/>
    </source>
</evidence>